<evidence type="ECO:0000256" key="1">
    <source>
        <dbReference type="ARBA" id="ARBA00004651"/>
    </source>
</evidence>
<evidence type="ECO:0000256" key="2">
    <source>
        <dbReference type="ARBA" id="ARBA00022475"/>
    </source>
</evidence>
<keyword evidence="3 6" id="KW-0812">Transmembrane</keyword>
<dbReference type="Pfam" id="PF07690">
    <property type="entry name" value="MFS_1"/>
    <property type="match status" value="1"/>
</dbReference>
<feature type="transmembrane region" description="Helical" evidence="6">
    <location>
        <begin position="134"/>
        <end position="157"/>
    </location>
</feature>
<dbReference type="InterPro" id="IPR011701">
    <property type="entry name" value="MFS"/>
</dbReference>
<keyword evidence="2" id="KW-1003">Cell membrane</keyword>
<evidence type="ECO:0000256" key="6">
    <source>
        <dbReference type="SAM" id="Phobius"/>
    </source>
</evidence>
<dbReference type="SUPFAM" id="SSF103473">
    <property type="entry name" value="MFS general substrate transporter"/>
    <property type="match status" value="1"/>
</dbReference>
<keyword evidence="4 6" id="KW-1133">Transmembrane helix</keyword>
<feature type="transmembrane region" description="Helical" evidence="6">
    <location>
        <begin position="327"/>
        <end position="349"/>
    </location>
</feature>
<feature type="transmembrane region" description="Helical" evidence="6">
    <location>
        <begin position="44"/>
        <end position="66"/>
    </location>
</feature>
<dbReference type="PROSITE" id="PS50850">
    <property type="entry name" value="MFS"/>
    <property type="match status" value="1"/>
</dbReference>
<feature type="transmembrane region" description="Helical" evidence="6">
    <location>
        <begin position="361"/>
        <end position="383"/>
    </location>
</feature>
<feature type="transmembrane region" description="Helical" evidence="6">
    <location>
        <begin position="73"/>
        <end position="96"/>
    </location>
</feature>
<feature type="transmembrane region" description="Helical" evidence="6">
    <location>
        <begin position="270"/>
        <end position="288"/>
    </location>
</feature>
<feature type="transmembrane region" description="Helical" evidence="6">
    <location>
        <begin position="206"/>
        <end position="227"/>
    </location>
</feature>
<proteinExistence type="predicted"/>
<name>A0A4P7W1G4_9BACT</name>
<evidence type="ECO:0000313" key="9">
    <source>
        <dbReference type="Proteomes" id="UP000297149"/>
    </source>
</evidence>
<dbReference type="PANTHER" id="PTHR43124:SF4">
    <property type="entry name" value="SUGAR EFFLUX TRANSPORTER"/>
    <property type="match status" value="1"/>
</dbReference>
<dbReference type="InterPro" id="IPR036259">
    <property type="entry name" value="MFS_trans_sf"/>
</dbReference>
<feature type="transmembrane region" description="Helical" evidence="6">
    <location>
        <begin position="163"/>
        <end position="185"/>
    </location>
</feature>
<evidence type="ECO:0000256" key="3">
    <source>
        <dbReference type="ARBA" id="ARBA00022692"/>
    </source>
</evidence>
<dbReference type="InterPro" id="IPR020846">
    <property type="entry name" value="MFS_dom"/>
</dbReference>
<dbReference type="AlphaFoldDB" id="A0A4P7W1G4"/>
<evidence type="ECO:0000313" key="8">
    <source>
        <dbReference type="EMBL" id="QCD41744.1"/>
    </source>
</evidence>
<dbReference type="PANTHER" id="PTHR43124">
    <property type="entry name" value="PURINE EFFLUX PUMP PBUE"/>
    <property type="match status" value="1"/>
</dbReference>
<feature type="transmembrane region" description="Helical" evidence="6">
    <location>
        <begin position="294"/>
        <end position="315"/>
    </location>
</feature>
<evidence type="ECO:0000259" key="7">
    <source>
        <dbReference type="PROSITE" id="PS50850"/>
    </source>
</evidence>
<keyword evidence="9" id="KW-1185">Reference proteome</keyword>
<evidence type="ECO:0000256" key="5">
    <source>
        <dbReference type="ARBA" id="ARBA00023136"/>
    </source>
</evidence>
<dbReference type="CDD" id="cd17324">
    <property type="entry name" value="MFS_NepI_like"/>
    <property type="match status" value="1"/>
</dbReference>
<organism evidence="8 9">
    <name type="scientific">Duncaniella dubosii</name>
    <dbReference type="NCBI Taxonomy" id="2518971"/>
    <lineage>
        <taxon>Bacteria</taxon>
        <taxon>Pseudomonadati</taxon>
        <taxon>Bacteroidota</taxon>
        <taxon>Bacteroidia</taxon>
        <taxon>Bacteroidales</taxon>
        <taxon>Muribaculaceae</taxon>
        <taxon>Duncaniella</taxon>
    </lineage>
</organism>
<dbReference type="KEGG" id="ddb:E7747_05280"/>
<protein>
    <submittedName>
        <fullName evidence="8">MFS transporter</fullName>
    </submittedName>
</protein>
<keyword evidence="5 6" id="KW-0472">Membrane</keyword>
<feature type="transmembrane region" description="Helical" evidence="6">
    <location>
        <begin position="239"/>
        <end position="258"/>
    </location>
</feature>
<dbReference type="GO" id="GO:0005886">
    <property type="term" value="C:plasma membrane"/>
    <property type="evidence" value="ECO:0007669"/>
    <property type="project" value="UniProtKB-SubCell"/>
</dbReference>
<feature type="domain" description="Major facilitator superfamily (MFS) profile" evidence="7">
    <location>
        <begin position="7"/>
        <end position="384"/>
    </location>
</feature>
<dbReference type="Proteomes" id="UP000297149">
    <property type="component" value="Chromosome"/>
</dbReference>
<reference evidence="9" key="1">
    <citation type="submission" date="2019-02" db="EMBL/GenBank/DDBJ databases">
        <title>Isolation and identification of novel species under the genus Muribaculum.</title>
        <authorList>
            <person name="Miyake S."/>
            <person name="Ding Y."/>
            <person name="Low A."/>
            <person name="Soh M."/>
            <person name="Seedorf H."/>
        </authorList>
    </citation>
    <scope>NUCLEOTIDE SEQUENCE [LARGE SCALE GENOMIC DNA]</scope>
    <source>
        <strain evidence="9">H5</strain>
    </source>
</reference>
<dbReference type="Gene3D" id="1.20.1250.20">
    <property type="entry name" value="MFS general substrate transporter like domains"/>
    <property type="match status" value="1"/>
</dbReference>
<dbReference type="InterPro" id="IPR050189">
    <property type="entry name" value="MFS_Efflux_Transporters"/>
</dbReference>
<comment type="subcellular location">
    <subcellularLocation>
        <location evidence="1">Cell membrane</location>
        <topology evidence="1">Multi-pass membrane protein</topology>
    </subcellularLocation>
</comment>
<accession>A0A4P7W1G4</accession>
<sequence length="388" mass="41893">MVKRFLPLILLTIAGFTFNTSELTPIGLLSDIATDFGVTEAHAGLLITIYAWVVACLSLPLMLWCARMDFRRLLLYVVALFFVSHIGSVLSIGFWTLMLSRIGVATAHSLFWSIAPTMAVAVSPDGRRSTALSALVAGGGVALVIGLPLGRVLGLLAGWRVTLGFLGLLSFLILIGLYFFFPRIARSGQDESRGRMLKDILKSRPLLMVYFITAVIVTGHYTGYSYIEPFMDSILHIEAKAITFTLCLFGIAGLAGSFLMTRYFPRHPRFIISAACISLPVIMLFLLPGARLGLVALSLICVLWGLAITVYNIAFQNEIIVLSPHNSAVAMSIYSGIFNLGIGAGAFAGGIVCEHGMMADIGYVGGTIALAAALFALFCYLPARSYKE</sequence>
<gene>
    <name evidence="8" type="ORF">E7747_05280</name>
</gene>
<dbReference type="GO" id="GO:0022857">
    <property type="term" value="F:transmembrane transporter activity"/>
    <property type="evidence" value="ECO:0007669"/>
    <property type="project" value="InterPro"/>
</dbReference>
<evidence type="ECO:0000256" key="4">
    <source>
        <dbReference type="ARBA" id="ARBA00022989"/>
    </source>
</evidence>
<feature type="transmembrane region" description="Helical" evidence="6">
    <location>
        <begin position="102"/>
        <end position="122"/>
    </location>
</feature>
<dbReference type="EMBL" id="CP039396">
    <property type="protein sequence ID" value="QCD41744.1"/>
    <property type="molecule type" value="Genomic_DNA"/>
</dbReference>